<protein>
    <submittedName>
        <fullName evidence="2">Uncharacterized conserved protein YloU, alkaline shock protein (Asp23) family</fullName>
    </submittedName>
</protein>
<name>A0A1H5RLN6_9PSEU</name>
<dbReference type="OrthoDB" id="4569527at2"/>
<evidence type="ECO:0000256" key="1">
    <source>
        <dbReference type="ARBA" id="ARBA00005721"/>
    </source>
</evidence>
<proteinExistence type="inferred from homology"/>
<reference evidence="3" key="1">
    <citation type="submission" date="2016-10" db="EMBL/GenBank/DDBJ databases">
        <authorList>
            <person name="Varghese N."/>
            <person name="Submissions S."/>
        </authorList>
    </citation>
    <scope>NUCLEOTIDE SEQUENCE [LARGE SCALE GENOMIC DNA]</scope>
    <source>
        <strain evidence="3">DSM 44654</strain>
    </source>
</reference>
<sequence>MTTATTSAPAPSDAGERGALTIGGTAVERIAATAVTEVDGVGGSASRVLGVSVGSEDLDRSAKVTATVAGDTASLTVRLSIGYPRSVRQTTDAVREHLISRVRELTGLAVERVDITVTALHTAQADTRRVQ</sequence>
<dbReference type="STRING" id="218821.SAMN05421837_12168"/>
<dbReference type="Proteomes" id="UP000198878">
    <property type="component" value="Unassembled WGS sequence"/>
</dbReference>
<dbReference type="Pfam" id="PF03780">
    <property type="entry name" value="Asp23"/>
    <property type="match status" value="1"/>
</dbReference>
<dbReference type="AlphaFoldDB" id="A0A1H5RLN6"/>
<accession>A0A1H5RLN6</accession>
<evidence type="ECO:0000313" key="2">
    <source>
        <dbReference type="EMBL" id="SEF38437.1"/>
    </source>
</evidence>
<evidence type="ECO:0000313" key="3">
    <source>
        <dbReference type="Proteomes" id="UP000198878"/>
    </source>
</evidence>
<organism evidence="2 3">
    <name type="scientific">Amycolatopsis pretoriensis</name>
    <dbReference type="NCBI Taxonomy" id="218821"/>
    <lineage>
        <taxon>Bacteria</taxon>
        <taxon>Bacillati</taxon>
        <taxon>Actinomycetota</taxon>
        <taxon>Actinomycetes</taxon>
        <taxon>Pseudonocardiales</taxon>
        <taxon>Pseudonocardiaceae</taxon>
        <taxon>Amycolatopsis</taxon>
    </lineage>
</organism>
<gene>
    <name evidence="2" type="ORF">SAMN05421837_12168</name>
</gene>
<dbReference type="EMBL" id="FNUJ01000021">
    <property type="protein sequence ID" value="SEF38437.1"/>
    <property type="molecule type" value="Genomic_DNA"/>
</dbReference>
<comment type="similarity">
    <text evidence="1">Belongs to the asp23 family.</text>
</comment>
<dbReference type="InterPro" id="IPR005531">
    <property type="entry name" value="Asp23"/>
</dbReference>
<dbReference type="RefSeq" id="WP_086677973.1">
    <property type="nucleotide sequence ID" value="NZ_FNUJ01000021.1"/>
</dbReference>
<keyword evidence="3" id="KW-1185">Reference proteome</keyword>